<keyword evidence="7" id="KW-0564">Palmitate</keyword>
<feature type="transmembrane region" description="Helical" evidence="11">
    <location>
        <begin position="21"/>
        <end position="41"/>
    </location>
</feature>
<protein>
    <recommendedName>
        <fullName evidence="11">S-acyltransferase</fullName>
        <ecNumber evidence="11">2.3.1.225</ecNumber>
    </recommendedName>
    <alternativeName>
        <fullName evidence="11">Palmitoyltransferase</fullName>
    </alternativeName>
</protein>
<dbReference type="EC" id="2.3.1.225" evidence="11"/>
<feature type="transmembrane region" description="Helical" evidence="11">
    <location>
        <begin position="47"/>
        <end position="67"/>
    </location>
</feature>
<keyword evidence="15" id="KW-1185">Reference proteome</keyword>
<dbReference type="GO" id="GO:0006612">
    <property type="term" value="P:protein targeting to membrane"/>
    <property type="evidence" value="ECO:0007669"/>
    <property type="project" value="TreeGrafter"/>
</dbReference>
<evidence type="ECO:0000256" key="10">
    <source>
        <dbReference type="ARBA" id="ARBA00048048"/>
    </source>
</evidence>
<evidence type="ECO:0000256" key="9">
    <source>
        <dbReference type="ARBA" id="ARBA00023315"/>
    </source>
</evidence>
<organism evidence="14 15">
    <name type="scientific">Prototheca wickerhamii</name>
    <dbReference type="NCBI Taxonomy" id="3111"/>
    <lineage>
        <taxon>Eukaryota</taxon>
        <taxon>Viridiplantae</taxon>
        <taxon>Chlorophyta</taxon>
        <taxon>core chlorophytes</taxon>
        <taxon>Trebouxiophyceae</taxon>
        <taxon>Chlorellales</taxon>
        <taxon>Chlorellaceae</taxon>
        <taxon>Prototheca</taxon>
    </lineage>
</organism>
<dbReference type="Pfam" id="PF01529">
    <property type="entry name" value="DHHC"/>
    <property type="match status" value="1"/>
</dbReference>
<evidence type="ECO:0000256" key="8">
    <source>
        <dbReference type="ARBA" id="ARBA00023288"/>
    </source>
</evidence>
<dbReference type="InterPro" id="IPR039859">
    <property type="entry name" value="PFA4/ZDH16/20/ERF2-like"/>
</dbReference>
<feature type="transmembrane region" description="Helical" evidence="11">
    <location>
        <begin position="194"/>
        <end position="221"/>
    </location>
</feature>
<evidence type="ECO:0000259" key="13">
    <source>
        <dbReference type="Pfam" id="PF01529"/>
    </source>
</evidence>
<sequence length="391" mass="42395">MPRSKASKATLPQRGPDWKSLLASSVLIYGASGVFLGLVCPPASRRISWAIEGISAALVATTLAFFLRTALRDPGFYPRSDASDAEERAYHAPTREFQVNGYRVTTKFCATCAHYRPPRCSHCAVCDNCVARFDHHCPWVGTCIGRRNYRDFLGFVSSTSLLCLWVVGVSLALFCLRAREAGWDWAAAARDSKAALFMAAYAFLAVWFVGGLTAFHTVLVLRNQTTYEHFRHKTSAQSNPYDVGVWGNIREVFCSACPPPFGPLGDEDEEGGARAPPPELALAERRNGEANGGHGPALDRRSSVRSVPGGNVPDEEQELDEFDPGHQLWSVGSPRPSRVNSVEDTRPPPAGARRRVEPGTLGSWSGGPGVETLWHPAPADKAGNKDAAGMA</sequence>
<dbReference type="AlphaFoldDB" id="A0AAD9MLL5"/>
<comment type="subcellular location">
    <subcellularLocation>
        <location evidence="1">Endomembrane system</location>
        <topology evidence="1">Multi-pass membrane protein</topology>
    </subcellularLocation>
</comment>
<dbReference type="PROSITE" id="PS00210">
    <property type="entry name" value="HEMOCYANIN_2"/>
    <property type="match status" value="1"/>
</dbReference>
<dbReference type="InterPro" id="IPR013788">
    <property type="entry name" value="Hemocyanin/hexamerin"/>
</dbReference>
<evidence type="ECO:0000256" key="7">
    <source>
        <dbReference type="ARBA" id="ARBA00023139"/>
    </source>
</evidence>
<comment type="catalytic activity">
    <reaction evidence="10 11">
        <text>L-cysteinyl-[protein] + hexadecanoyl-CoA = S-hexadecanoyl-L-cysteinyl-[protein] + CoA</text>
        <dbReference type="Rhea" id="RHEA:36683"/>
        <dbReference type="Rhea" id="RHEA-COMP:10131"/>
        <dbReference type="Rhea" id="RHEA-COMP:11032"/>
        <dbReference type="ChEBI" id="CHEBI:29950"/>
        <dbReference type="ChEBI" id="CHEBI:57287"/>
        <dbReference type="ChEBI" id="CHEBI:57379"/>
        <dbReference type="ChEBI" id="CHEBI:74151"/>
        <dbReference type="EC" id="2.3.1.225"/>
    </reaction>
</comment>
<dbReference type="PROSITE" id="PS50216">
    <property type="entry name" value="DHHC"/>
    <property type="match status" value="1"/>
</dbReference>
<evidence type="ECO:0000256" key="11">
    <source>
        <dbReference type="RuleBase" id="RU079119"/>
    </source>
</evidence>
<dbReference type="InterPro" id="IPR001594">
    <property type="entry name" value="Palmitoyltrfase_DHHC"/>
</dbReference>
<dbReference type="GO" id="GO:0005794">
    <property type="term" value="C:Golgi apparatus"/>
    <property type="evidence" value="ECO:0007669"/>
    <property type="project" value="TreeGrafter"/>
</dbReference>
<feature type="compositionally biased region" description="Acidic residues" evidence="12">
    <location>
        <begin position="313"/>
        <end position="322"/>
    </location>
</feature>
<dbReference type="Proteomes" id="UP001255856">
    <property type="component" value="Unassembled WGS sequence"/>
</dbReference>
<comment type="domain">
    <text evidence="11">The DHHC domain is required for palmitoyltransferase activity.</text>
</comment>
<evidence type="ECO:0000256" key="1">
    <source>
        <dbReference type="ARBA" id="ARBA00004127"/>
    </source>
</evidence>
<dbReference type="PANTHER" id="PTHR22883:SF43">
    <property type="entry name" value="PALMITOYLTRANSFERASE APP"/>
    <property type="match status" value="1"/>
</dbReference>
<evidence type="ECO:0000313" key="14">
    <source>
        <dbReference type="EMBL" id="KAK2079905.1"/>
    </source>
</evidence>
<gene>
    <name evidence="14" type="ORF">QBZ16_002300</name>
</gene>
<keyword evidence="9 11" id="KW-0012">Acyltransferase</keyword>
<dbReference type="GO" id="GO:0019706">
    <property type="term" value="F:protein-cysteine S-palmitoyltransferase activity"/>
    <property type="evidence" value="ECO:0007669"/>
    <property type="project" value="UniProtKB-EC"/>
</dbReference>
<feature type="region of interest" description="Disordered" evidence="12">
    <location>
        <begin position="287"/>
        <end position="391"/>
    </location>
</feature>
<name>A0AAD9MLL5_PROWI</name>
<keyword evidence="6 11" id="KW-0472">Membrane</keyword>
<accession>A0AAD9MLL5</accession>
<comment type="caution">
    <text evidence="14">The sequence shown here is derived from an EMBL/GenBank/DDBJ whole genome shotgun (WGS) entry which is preliminary data.</text>
</comment>
<proteinExistence type="inferred from homology"/>
<keyword evidence="3 11" id="KW-0808">Transferase</keyword>
<keyword evidence="4 11" id="KW-0812">Transmembrane</keyword>
<keyword evidence="5 11" id="KW-1133">Transmembrane helix</keyword>
<feature type="transmembrane region" description="Helical" evidence="11">
    <location>
        <begin position="152"/>
        <end position="174"/>
    </location>
</feature>
<comment type="similarity">
    <text evidence="2 11">Belongs to the DHHC palmitoyltransferase family.</text>
</comment>
<keyword evidence="8" id="KW-0449">Lipoprotein</keyword>
<dbReference type="PANTHER" id="PTHR22883">
    <property type="entry name" value="ZINC FINGER DHHC DOMAIN CONTAINING PROTEIN"/>
    <property type="match status" value="1"/>
</dbReference>
<evidence type="ECO:0000256" key="4">
    <source>
        <dbReference type="ARBA" id="ARBA00022692"/>
    </source>
</evidence>
<evidence type="ECO:0000313" key="15">
    <source>
        <dbReference type="Proteomes" id="UP001255856"/>
    </source>
</evidence>
<evidence type="ECO:0000256" key="2">
    <source>
        <dbReference type="ARBA" id="ARBA00008574"/>
    </source>
</evidence>
<evidence type="ECO:0000256" key="12">
    <source>
        <dbReference type="SAM" id="MobiDB-lite"/>
    </source>
</evidence>
<feature type="domain" description="Palmitoyltransferase DHHC" evidence="13">
    <location>
        <begin position="106"/>
        <end position="232"/>
    </location>
</feature>
<evidence type="ECO:0000256" key="6">
    <source>
        <dbReference type="ARBA" id="ARBA00023136"/>
    </source>
</evidence>
<dbReference type="GO" id="GO:0005783">
    <property type="term" value="C:endoplasmic reticulum"/>
    <property type="evidence" value="ECO:0007669"/>
    <property type="project" value="TreeGrafter"/>
</dbReference>
<reference evidence="14" key="1">
    <citation type="submission" date="2021-01" db="EMBL/GenBank/DDBJ databases">
        <authorList>
            <person name="Eckstrom K.M.E."/>
        </authorList>
    </citation>
    <scope>NUCLEOTIDE SEQUENCE</scope>
    <source>
        <strain evidence="14">UVCC 0001</strain>
    </source>
</reference>
<dbReference type="EMBL" id="JASFZW010000002">
    <property type="protein sequence ID" value="KAK2079905.1"/>
    <property type="molecule type" value="Genomic_DNA"/>
</dbReference>
<evidence type="ECO:0000256" key="5">
    <source>
        <dbReference type="ARBA" id="ARBA00022989"/>
    </source>
</evidence>
<evidence type="ECO:0000256" key="3">
    <source>
        <dbReference type="ARBA" id="ARBA00022679"/>
    </source>
</evidence>